<protein>
    <submittedName>
        <fullName evidence="5">Uncharacterized protein</fullName>
    </submittedName>
</protein>
<evidence type="ECO:0000313" key="5">
    <source>
        <dbReference type="EMBL" id="KAH8704212.1"/>
    </source>
</evidence>
<dbReference type="InterPro" id="IPR036188">
    <property type="entry name" value="FAD/NAD-bd_sf"/>
</dbReference>
<dbReference type="Gene3D" id="3.50.50.60">
    <property type="entry name" value="FAD/NAD(P)-binding domain"/>
    <property type="match status" value="3"/>
</dbReference>
<keyword evidence="6" id="KW-1185">Reference proteome</keyword>
<keyword evidence="4" id="KW-0274">FAD</keyword>
<comment type="similarity">
    <text evidence="2">Belongs to the FAD-binding monooxygenase family.</text>
</comment>
<name>A0AAD4L038_9EURO</name>
<dbReference type="GeneID" id="70240741"/>
<dbReference type="RefSeq" id="XP_046077230.1">
    <property type="nucleotide sequence ID" value="XM_046210454.1"/>
</dbReference>
<evidence type="ECO:0000313" key="6">
    <source>
        <dbReference type="Proteomes" id="UP001201262"/>
    </source>
</evidence>
<comment type="cofactor">
    <cofactor evidence="1">
        <name>FAD</name>
        <dbReference type="ChEBI" id="CHEBI:57692"/>
    </cofactor>
</comment>
<organism evidence="5 6">
    <name type="scientific">Talaromyces proteolyticus</name>
    <dbReference type="NCBI Taxonomy" id="1131652"/>
    <lineage>
        <taxon>Eukaryota</taxon>
        <taxon>Fungi</taxon>
        <taxon>Dikarya</taxon>
        <taxon>Ascomycota</taxon>
        <taxon>Pezizomycotina</taxon>
        <taxon>Eurotiomycetes</taxon>
        <taxon>Eurotiomycetidae</taxon>
        <taxon>Eurotiales</taxon>
        <taxon>Trichocomaceae</taxon>
        <taxon>Talaromyces</taxon>
        <taxon>Talaromyces sect. Bacilispori</taxon>
    </lineage>
</organism>
<evidence type="ECO:0000256" key="2">
    <source>
        <dbReference type="ARBA" id="ARBA00010139"/>
    </source>
</evidence>
<dbReference type="EMBL" id="JAJTJA010000002">
    <property type="protein sequence ID" value="KAH8704212.1"/>
    <property type="molecule type" value="Genomic_DNA"/>
</dbReference>
<comment type="caution">
    <text evidence="5">The sequence shown here is derived from an EMBL/GenBank/DDBJ whole genome shotgun (WGS) entry which is preliminary data.</text>
</comment>
<evidence type="ECO:0000256" key="1">
    <source>
        <dbReference type="ARBA" id="ARBA00001974"/>
    </source>
</evidence>
<dbReference type="InterPro" id="IPR051209">
    <property type="entry name" value="FAD-bind_Monooxygenase_sf"/>
</dbReference>
<evidence type="ECO:0000256" key="4">
    <source>
        <dbReference type="ARBA" id="ARBA00022827"/>
    </source>
</evidence>
<reference evidence="5" key="1">
    <citation type="submission" date="2021-12" db="EMBL/GenBank/DDBJ databases">
        <title>Convergent genome expansion in fungi linked to evolution of root-endophyte symbiosis.</title>
        <authorList>
            <consortium name="DOE Joint Genome Institute"/>
            <person name="Ke Y.-H."/>
            <person name="Bonito G."/>
            <person name="Liao H.-L."/>
            <person name="Looney B."/>
            <person name="Rojas-Flechas A."/>
            <person name="Nash J."/>
            <person name="Hameed K."/>
            <person name="Schadt C."/>
            <person name="Martin F."/>
            <person name="Crous P.W."/>
            <person name="Miettinen O."/>
            <person name="Magnuson J.K."/>
            <person name="Labbe J."/>
            <person name="Jacobson D."/>
            <person name="Doktycz M.J."/>
            <person name="Veneault-Fourrey C."/>
            <person name="Kuo A."/>
            <person name="Mondo S."/>
            <person name="Calhoun S."/>
            <person name="Riley R."/>
            <person name="Ohm R."/>
            <person name="LaButti K."/>
            <person name="Andreopoulos B."/>
            <person name="Pangilinan J."/>
            <person name="Nolan M."/>
            <person name="Tritt A."/>
            <person name="Clum A."/>
            <person name="Lipzen A."/>
            <person name="Daum C."/>
            <person name="Barry K."/>
            <person name="Grigoriev I.V."/>
            <person name="Vilgalys R."/>
        </authorList>
    </citation>
    <scope>NUCLEOTIDE SEQUENCE</scope>
    <source>
        <strain evidence="5">PMI_201</strain>
    </source>
</reference>
<proteinExistence type="inferred from homology"/>
<dbReference type="AlphaFoldDB" id="A0AAD4L038"/>
<dbReference type="PANTHER" id="PTHR42877:SF5">
    <property type="entry name" value="L-ORNITHINE N(5)-MONOOXYGENASE-RELATED"/>
    <property type="match status" value="1"/>
</dbReference>
<dbReference type="PANTHER" id="PTHR42877">
    <property type="entry name" value="L-ORNITHINE N(5)-MONOOXYGENASE-RELATED"/>
    <property type="match status" value="1"/>
</dbReference>
<gene>
    <name evidence="5" type="ORF">BGW36DRAFT_286823</name>
</gene>
<dbReference type="Pfam" id="PF13450">
    <property type="entry name" value="NAD_binding_8"/>
    <property type="match status" value="1"/>
</dbReference>
<accession>A0AAD4L038</accession>
<dbReference type="Proteomes" id="UP001201262">
    <property type="component" value="Unassembled WGS sequence"/>
</dbReference>
<evidence type="ECO:0000256" key="3">
    <source>
        <dbReference type="ARBA" id="ARBA00022630"/>
    </source>
</evidence>
<sequence>METLDPVACIIIGAGFSGIAMAAQLKRKLNFSNFSIYERSSSLGGTWFWNSYPGSAVDTPFLCYSLSFGPKADFATYYPTQPELLNYLKEIAFMYGLNHHIKLRTSFESASWDEGSMTWNVRLRELDSGRPLLQNCKLLISAMGNLADPKTGGLENLSKFQGDVLQTARWESPVDLTNKKVAVIGNGSSACQLIPAIASLPRCVYQFINSPRSFFPRSNPKIPVTWKWYFAHIPFLLMICRFLILCLGENTLIQYTTTPRGARSREQVRARMLLHVKKNAPMEYWKLLLPEHEVGCKRVIQDKGYFASLYRDNVHLIEDPVIKCDGEGVISRSGKHFPVDVIILATGLDPPWYNFNIVGLDGRTLRGHWNAIGSISAYLTTSCSGFPNFFMIYGPNSAPAHNSSLLSIENVINLILRVAKPVILGNKSSVAVKYSYELQHYKEMQAVLRHGRVWNSCDSYYLDKDGHNIYVYPWSNIRMFINTHFPDMSAWKYS</sequence>
<keyword evidence="3" id="KW-0285">Flavoprotein</keyword>
<dbReference type="SUPFAM" id="SSF51905">
    <property type="entry name" value="FAD/NAD(P)-binding domain"/>
    <property type="match status" value="1"/>
</dbReference>